<accession>Q8VKM6</accession>
<evidence type="ECO:0000313" key="3">
    <source>
        <dbReference type="Proteomes" id="UP000001020"/>
    </source>
</evidence>
<gene>
    <name evidence="2" type="ordered locus">MT0347</name>
</gene>
<feature type="region of interest" description="Disordered" evidence="1">
    <location>
        <begin position="248"/>
        <end position="329"/>
    </location>
</feature>
<dbReference type="Proteomes" id="UP000001020">
    <property type="component" value="Chromosome"/>
</dbReference>
<keyword evidence="3" id="KW-1185">Reference proteome</keyword>
<organism evidence="2 3">
    <name type="scientific">Mycobacterium tuberculosis (strain CDC 1551 / Oshkosh)</name>
    <dbReference type="NCBI Taxonomy" id="83331"/>
    <lineage>
        <taxon>Bacteria</taxon>
        <taxon>Bacillati</taxon>
        <taxon>Actinomycetota</taxon>
        <taxon>Actinomycetes</taxon>
        <taxon>Mycobacteriales</taxon>
        <taxon>Mycobacteriaceae</taxon>
        <taxon>Mycobacterium</taxon>
        <taxon>Mycobacterium tuberculosis complex</taxon>
    </lineage>
</organism>
<feature type="compositionally biased region" description="Basic residues" evidence="1">
    <location>
        <begin position="248"/>
        <end position="264"/>
    </location>
</feature>
<sequence length="329" mass="34381">MPENRCDVVLDHTERRGAGPGDARIFAAGDLLFDDHDSVVHVHAAKFCGCGERAGPPAQRIVALYSPVRVTDVDVVSRQRHEGLNVGGIEGVVPGQHGSDLRCGHGLKVTVCGGYSGVRSSHFCHTPASPNSSMPVSATESRRTIASSSSVAPPRSATAPFPCRCDQVTPRSSRRTVHSPASRSPGSVACRCKVSSSSSGNGVPPLPAWTAMRSRNSLIPSAATFGSSVNSPPTVIATSARCTATSCSRRRTHQPAGRGPRKVHTGVSTPVCSTASTSSRAPPYSQEIASSGSGGGLPPSTLRGSRKWSSRSRTICAAQRSPRPTWRNS</sequence>
<feature type="region of interest" description="Disordered" evidence="1">
    <location>
        <begin position="166"/>
        <end position="190"/>
    </location>
</feature>
<dbReference type="EMBL" id="AE000516">
    <property type="protein sequence ID" value="AAK44570.1"/>
    <property type="molecule type" value="Genomic_DNA"/>
</dbReference>
<feature type="compositionally biased region" description="Polar residues" evidence="1">
    <location>
        <begin position="266"/>
        <end position="280"/>
    </location>
</feature>
<dbReference type="HOGENOM" id="CLU_844187_0_0_11"/>
<name>Q8VKM6_MYCTO</name>
<proteinExistence type="predicted"/>
<evidence type="ECO:0000313" key="2">
    <source>
        <dbReference type="EMBL" id="AAK44570.1"/>
    </source>
</evidence>
<dbReference type="AlphaFoldDB" id="Q8VKM6"/>
<protein>
    <submittedName>
        <fullName evidence="2">Uncharacterized protein</fullName>
    </submittedName>
</protein>
<evidence type="ECO:0000256" key="1">
    <source>
        <dbReference type="SAM" id="MobiDB-lite"/>
    </source>
</evidence>
<dbReference type="KEGG" id="mtc:MT0347"/>
<reference evidence="2 3" key="1">
    <citation type="journal article" date="2002" name="J. Bacteriol.">
        <title>Whole-genome comparison of Mycobacterium tuberculosis clinical and laboratory strains.</title>
        <authorList>
            <person name="Fleischmann R.D."/>
            <person name="Alland D."/>
            <person name="Eisen J.A."/>
            <person name="Carpenter L."/>
            <person name="White O."/>
            <person name="Peterson J."/>
            <person name="DeBoy R."/>
            <person name="Dodson R."/>
            <person name="Gwinn M."/>
            <person name="Haft D."/>
            <person name="Hickey E."/>
            <person name="Kolonay J.F."/>
            <person name="Nelson W.C."/>
            <person name="Umayam L.A."/>
            <person name="Ermolaeva M."/>
            <person name="Salzberg S.L."/>
            <person name="Delcher A."/>
            <person name="Utterback T."/>
            <person name="Weidman J."/>
            <person name="Khouri H."/>
            <person name="Gill J."/>
            <person name="Mikula A."/>
            <person name="Bishai W."/>
            <person name="Jacobs Jr W.R.Jr."/>
            <person name="Venter J.C."/>
            <person name="Fraser C.M."/>
        </authorList>
    </citation>
    <scope>NUCLEOTIDE SEQUENCE [LARGE SCALE GENOMIC DNA]</scope>
    <source>
        <strain evidence="3">CDC 1551 / Oshkosh</strain>
    </source>
</reference>